<feature type="transmembrane region" description="Helical" evidence="13">
    <location>
        <begin position="48"/>
        <end position="73"/>
    </location>
</feature>
<protein>
    <recommendedName>
        <fullName evidence="5 12">Cytochrome c oxidase subunit 1</fullName>
        <ecNumber evidence="12">7.1.1.9</ecNumber>
    </recommendedName>
</protein>
<evidence type="ECO:0000256" key="1">
    <source>
        <dbReference type="ARBA" id="ARBA00001971"/>
    </source>
</evidence>
<comment type="catalytic activity">
    <reaction evidence="11">
        <text>4 Fe(II)-[cytochrome c] + O2 + 8 H(+)(in) = 4 Fe(III)-[cytochrome c] + 2 H2O + 4 H(+)(out)</text>
        <dbReference type="Rhea" id="RHEA:11436"/>
        <dbReference type="Rhea" id="RHEA-COMP:10350"/>
        <dbReference type="Rhea" id="RHEA-COMP:14399"/>
        <dbReference type="ChEBI" id="CHEBI:15377"/>
        <dbReference type="ChEBI" id="CHEBI:15378"/>
        <dbReference type="ChEBI" id="CHEBI:15379"/>
        <dbReference type="ChEBI" id="CHEBI:29033"/>
        <dbReference type="ChEBI" id="CHEBI:29034"/>
        <dbReference type="EC" id="7.1.1.9"/>
    </reaction>
    <physiologicalReaction direction="left-to-right" evidence="11">
        <dbReference type="Rhea" id="RHEA:11437"/>
    </physiologicalReaction>
</comment>
<evidence type="ECO:0000256" key="10">
    <source>
        <dbReference type="ARBA" id="ARBA00022982"/>
    </source>
</evidence>
<keyword evidence="12 13" id="KW-0472">Membrane</keyword>
<comment type="subcellular location">
    <subcellularLocation>
        <location evidence="2 12">Mitochondrion inner membrane</location>
        <topology evidence="2 12">Multi-pass membrane protein</topology>
    </subcellularLocation>
</comment>
<keyword evidence="12 15" id="KW-0496">Mitochondrion</keyword>
<proteinExistence type="inferred from homology"/>
<evidence type="ECO:0000256" key="5">
    <source>
        <dbReference type="ARBA" id="ARBA00015947"/>
    </source>
</evidence>
<dbReference type="GO" id="GO:0020037">
    <property type="term" value="F:heme binding"/>
    <property type="evidence" value="ECO:0007669"/>
    <property type="project" value="InterPro"/>
</dbReference>
<keyword evidence="12" id="KW-0186">Copper</keyword>
<keyword evidence="13" id="KW-1133">Transmembrane helix</keyword>
<keyword evidence="12" id="KW-0408">Iron</keyword>
<evidence type="ECO:0000256" key="9">
    <source>
        <dbReference type="ARBA" id="ARBA00022967"/>
    </source>
</evidence>
<feature type="non-terminal residue" evidence="15">
    <location>
        <position position="212"/>
    </location>
</feature>
<dbReference type="Pfam" id="PF00115">
    <property type="entry name" value="COX1"/>
    <property type="match status" value="1"/>
</dbReference>
<keyword evidence="12" id="KW-0813">Transport</keyword>
<evidence type="ECO:0000313" key="15">
    <source>
        <dbReference type="EMBL" id="AIJ00016.1"/>
    </source>
</evidence>
<evidence type="ECO:0000256" key="6">
    <source>
        <dbReference type="ARBA" id="ARBA00022660"/>
    </source>
</evidence>
<evidence type="ECO:0000256" key="11">
    <source>
        <dbReference type="ARBA" id="ARBA00049512"/>
    </source>
</evidence>
<accession>A0A076L2D1</accession>
<feature type="domain" description="Cytochrome oxidase subunit I profile" evidence="14">
    <location>
        <begin position="1"/>
        <end position="212"/>
    </location>
</feature>
<evidence type="ECO:0000256" key="3">
    <source>
        <dbReference type="ARBA" id="ARBA00004673"/>
    </source>
</evidence>
<sequence>GSVYLLFGGWGGMGGSGLSVLIGIELGEGGCVIGDDEIYNVIVSGDGFVMILFMVMGVMIGGLGNWLVGLMLGGGDMGLGGLNNMSFWLVGGCLSVVLGSSMVESGGGSGWSVYGGLGGGIGDGGGCVDLSMFCVELGGVCWILGGINFISSSINMKWGGMKLDEMRLFVWGVVISGVLVLLCVGVLGGGISMVLSEGNINSWLFDGGGGGS</sequence>
<feature type="non-terminal residue" evidence="15">
    <location>
        <position position="1"/>
    </location>
</feature>
<dbReference type="PRINTS" id="PR01165">
    <property type="entry name" value="CYCOXIDASEI"/>
</dbReference>
<dbReference type="PROSITE" id="PS50855">
    <property type="entry name" value="COX1"/>
    <property type="match status" value="1"/>
</dbReference>
<evidence type="ECO:0000256" key="2">
    <source>
        <dbReference type="ARBA" id="ARBA00004448"/>
    </source>
</evidence>
<evidence type="ECO:0000256" key="13">
    <source>
        <dbReference type="SAM" id="Phobius"/>
    </source>
</evidence>
<dbReference type="Gene3D" id="1.20.210.10">
    <property type="entry name" value="Cytochrome c oxidase-like, subunit I domain"/>
    <property type="match status" value="1"/>
</dbReference>
<evidence type="ECO:0000256" key="8">
    <source>
        <dbReference type="ARBA" id="ARBA00022792"/>
    </source>
</evidence>
<dbReference type="PANTHER" id="PTHR10422">
    <property type="entry name" value="CYTOCHROME C OXIDASE SUBUNIT 1"/>
    <property type="match status" value="1"/>
</dbReference>
<keyword evidence="12 13" id="KW-0812">Transmembrane</keyword>
<dbReference type="GO" id="GO:0004129">
    <property type="term" value="F:cytochrome-c oxidase activity"/>
    <property type="evidence" value="ECO:0007669"/>
    <property type="project" value="UniProtKB-EC"/>
</dbReference>
<reference evidence="15" key="1">
    <citation type="journal article" date="2014" name="J. Biogeogr.">
        <title>The petaltail dragonflies (Odonata: Petaluridae): Mesozoic habitat specialists that survive to the modern day.</title>
        <authorList>
            <person name="Ware J.L."/>
            <person name="Beatty C.D."/>
            <person name="Sanchez Herrera M."/>
            <person name="Valley S."/>
            <person name="Johnson J."/>
            <person name="Kerst C."/>
            <person name="May M.L."/>
            <person name="Theischinger G."/>
        </authorList>
    </citation>
    <scope>NUCLEOTIDE SEQUENCE</scope>
    <source>
        <strain evidence="15">Tp166</strain>
    </source>
</reference>
<dbReference type="GO" id="GO:0005743">
    <property type="term" value="C:mitochondrial inner membrane"/>
    <property type="evidence" value="ECO:0007669"/>
    <property type="project" value="UniProtKB-SubCell"/>
</dbReference>
<keyword evidence="7 12" id="KW-0479">Metal-binding</keyword>
<dbReference type="UniPathway" id="UPA00705"/>
<dbReference type="SUPFAM" id="SSF81442">
    <property type="entry name" value="Cytochrome c oxidase subunit I-like"/>
    <property type="match status" value="1"/>
</dbReference>
<keyword evidence="10 12" id="KW-0249">Electron transport</keyword>
<comment type="function">
    <text evidence="12">Component of the cytochrome c oxidase, the last enzyme in the mitochondrial electron transport chain which drives oxidative phosphorylation. The respiratory chain contains 3 multisubunit complexes succinate dehydrogenase (complex II, CII), ubiquinol-cytochrome c oxidoreductase (cytochrome b-c1 complex, complex III, CIII) and cytochrome c oxidase (complex IV, CIV), that cooperate to transfer electrons derived from NADH and succinate to molecular oxygen, creating an electrochemical gradient over the inner membrane that drives transmembrane transport and the ATP synthase. Cytochrome c oxidase is the component of the respiratory chain that catalyzes the reduction of oxygen to water. Electrons originating from reduced cytochrome c in the intermembrane space (IMS) are transferred via the dinuclear copper A center (CU(A)) of subunit 2 and heme A of subunit 1 to the active site in subunit 1, a binuclear center (BNC) formed by heme A3 and copper B (CU(B)). The BNC reduces molecular oxygen to 2 water molecules using 4 electrons from cytochrome c in the IMS and 4 protons from the mitochondrial matrix.</text>
</comment>
<evidence type="ECO:0000259" key="14">
    <source>
        <dbReference type="PROSITE" id="PS50855"/>
    </source>
</evidence>
<dbReference type="EC" id="7.1.1.9" evidence="12"/>
<evidence type="ECO:0000256" key="4">
    <source>
        <dbReference type="ARBA" id="ARBA00009578"/>
    </source>
</evidence>
<evidence type="ECO:0000256" key="7">
    <source>
        <dbReference type="ARBA" id="ARBA00022723"/>
    </source>
</evidence>
<organism evidence="15">
    <name type="scientific">Tanypteryx pryeri</name>
    <name type="common">Pryer's petaltail</name>
    <dbReference type="NCBI Taxonomy" id="126203"/>
    <lineage>
        <taxon>Eukaryota</taxon>
        <taxon>Metazoa</taxon>
        <taxon>Ecdysozoa</taxon>
        <taxon>Arthropoda</taxon>
        <taxon>Hexapoda</taxon>
        <taxon>Insecta</taxon>
        <taxon>Pterygota</taxon>
        <taxon>Palaeoptera</taxon>
        <taxon>Odonata</taxon>
        <taxon>Epiprocta</taxon>
        <taxon>Anisoptera</taxon>
        <taxon>Petaluroidea</taxon>
        <taxon>Petaluridae</taxon>
        <taxon>Tanypteryx</taxon>
    </lineage>
</organism>
<dbReference type="PANTHER" id="PTHR10422:SF18">
    <property type="entry name" value="CYTOCHROME C OXIDASE SUBUNIT 1"/>
    <property type="match status" value="1"/>
</dbReference>
<dbReference type="InterPro" id="IPR000883">
    <property type="entry name" value="Cyt_C_Oxase_1"/>
</dbReference>
<comment type="cofactor">
    <cofactor evidence="1">
        <name>heme</name>
        <dbReference type="ChEBI" id="CHEBI:30413"/>
    </cofactor>
</comment>
<feature type="transmembrane region" description="Helical" evidence="13">
    <location>
        <begin position="137"/>
        <end position="156"/>
    </location>
</feature>
<dbReference type="InterPro" id="IPR023616">
    <property type="entry name" value="Cyt_c_oxase-like_su1_dom"/>
</dbReference>
<dbReference type="GO" id="GO:0015990">
    <property type="term" value="P:electron transport coupled proton transport"/>
    <property type="evidence" value="ECO:0007669"/>
    <property type="project" value="TreeGrafter"/>
</dbReference>
<dbReference type="EMBL" id="KJ754687">
    <property type="protein sequence ID" value="AIJ00016.1"/>
    <property type="molecule type" value="Genomic_DNA"/>
</dbReference>
<geneLocation type="mitochondrion" evidence="15"/>
<dbReference type="InterPro" id="IPR036927">
    <property type="entry name" value="Cyt_c_oxase-like_su1_sf"/>
</dbReference>
<dbReference type="GO" id="GO:0006123">
    <property type="term" value="P:mitochondrial electron transport, cytochrome c to oxygen"/>
    <property type="evidence" value="ECO:0007669"/>
    <property type="project" value="TreeGrafter"/>
</dbReference>
<keyword evidence="6 12" id="KW-0679">Respiratory chain</keyword>
<dbReference type="AlphaFoldDB" id="A0A076L2D1"/>
<evidence type="ECO:0000256" key="12">
    <source>
        <dbReference type="RuleBase" id="RU000369"/>
    </source>
</evidence>
<comment type="pathway">
    <text evidence="3 12">Energy metabolism; oxidative phosphorylation.</text>
</comment>
<feature type="transmembrane region" description="Helical" evidence="13">
    <location>
        <begin position="85"/>
        <end position="103"/>
    </location>
</feature>
<keyword evidence="12" id="KW-0349">Heme</keyword>
<keyword evidence="9" id="KW-1278">Translocase</keyword>
<comment type="similarity">
    <text evidence="4 12">Belongs to the heme-copper respiratory oxidase family.</text>
</comment>
<feature type="transmembrane region" description="Helical" evidence="13">
    <location>
        <begin position="168"/>
        <end position="195"/>
    </location>
</feature>
<name>A0A076L2D1_TANPR</name>
<keyword evidence="8 12" id="KW-0999">Mitochondrion inner membrane</keyword>
<dbReference type="GO" id="GO:0046872">
    <property type="term" value="F:metal ion binding"/>
    <property type="evidence" value="ECO:0007669"/>
    <property type="project" value="UniProtKB-KW"/>
</dbReference>